<dbReference type="PROSITE" id="PS51450">
    <property type="entry name" value="LRR"/>
    <property type="match status" value="1"/>
</dbReference>
<dbReference type="Gene3D" id="3.80.10.10">
    <property type="entry name" value="Ribonuclease Inhibitor"/>
    <property type="match status" value="1"/>
</dbReference>
<dbReference type="Pfam" id="PF00560">
    <property type="entry name" value="LRR_1"/>
    <property type="match status" value="2"/>
</dbReference>
<keyword evidence="2" id="KW-1185">Reference proteome</keyword>
<reference evidence="1" key="2">
    <citation type="submission" date="2023-06" db="EMBL/GenBank/DDBJ databases">
        <authorList>
            <person name="Swenson N.G."/>
            <person name="Wegrzyn J.L."/>
            <person name="Mcevoy S.L."/>
        </authorList>
    </citation>
    <scope>NUCLEOTIDE SEQUENCE</scope>
    <source>
        <strain evidence="1">NS2018</strain>
        <tissue evidence="1">Leaf</tissue>
    </source>
</reference>
<accession>A0AA39VYF5</accession>
<evidence type="ECO:0000313" key="1">
    <source>
        <dbReference type="EMBL" id="KAK0596920.1"/>
    </source>
</evidence>
<dbReference type="EMBL" id="JAUESC010000004">
    <property type="protein sequence ID" value="KAK0596920.1"/>
    <property type="molecule type" value="Genomic_DNA"/>
</dbReference>
<proteinExistence type="predicted"/>
<sequence>MQGNKLTSFSENLNASWTMLTELNASKNLLNGIPESIRRLSRLIRLDLHQNGISSIPPSISGCISLMEFYIGLILNHGITRCMHYQGS</sequence>
<gene>
    <name evidence="1" type="ORF">LWI29_020144</name>
</gene>
<name>A0AA39VYF5_ACESA</name>
<dbReference type="AlphaFoldDB" id="A0AA39VYF5"/>
<organism evidence="1 2">
    <name type="scientific">Acer saccharum</name>
    <name type="common">Sugar maple</name>
    <dbReference type="NCBI Taxonomy" id="4024"/>
    <lineage>
        <taxon>Eukaryota</taxon>
        <taxon>Viridiplantae</taxon>
        <taxon>Streptophyta</taxon>
        <taxon>Embryophyta</taxon>
        <taxon>Tracheophyta</taxon>
        <taxon>Spermatophyta</taxon>
        <taxon>Magnoliopsida</taxon>
        <taxon>eudicotyledons</taxon>
        <taxon>Gunneridae</taxon>
        <taxon>Pentapetalae</taxon>
        <taxon>rosids</taxon>
        <taxon>malvids</taxon>
        <taxon>Sapindales</taxon>
        <taxon>Sapindaceae</taxon>
        <taxon>Hippocastanoideae</taxon>
        <taxon>Acereae</taxon>
        <taxon>Acer</taxon>
    </lineage>
</organism>
<dbReference type="InterPro" id="IPR001611">
    <property type="entry name" value="Leu-rich_rpt"/>
</dbReference>
<dbReference type="Proteomes" id="UP001168877">
    <property type="component" value="Unassembled WGS sequence"/>
</dbReference>
<comment type="caution">
    <text evidence="1">The sequence shown here is derived from an EMBL/GenBank/DDBJ whole genome shotgun (WGS) entry which is preliminary data.</text>
</comment>
<dbReference type="InterPro" id="IPR032675">
    <property type="entry name" value="LRR_dom_sf"/>
</dbReference>
<protein>
    <submittedName>
        <fullName evidence="1">Uncharacterized protein</fullName>
    </submittedName>
</protein>
<evidence type="ECO:0000313" key="2">
    <source>
        <dbReference type="Proteomes" id="UP001168877"/>
    </source>
</evidence>
<reference evidence="1" key="1">
    <citation type="journal article" date="2022" name="Plant J.">
        <title>Strategies of tolerance reflected in two North American maple genomes.</title>
        <authorList>
            <person name="McEvoy S.L."/>
            <person name="Sezen U.U."/>
            <person name="Trouern-Trend A."/>
            <person name="McMahon S.M."/>
            <person name="Schaberg P.G."/>
            <person name="Yang J."/>
            <person name="Wegrzyn J.L."/>
            <person name="Swenson N.G."/>
        </authorList>
    </citation>
    <scope>NUCLEOTIDE SEQUENCE</scope>
    <source>
        <strain evidence="1">NS2018</strain>
    </source>
</reference>
<dbReference type="SUPFAM" id="SSF52058">
    <property type="entry name" value="L domain-like"/>
    <property type="match status" value="1"/>
</dbReference>